<feature type="transmembrane region" description="Helical" evidence="7">
    <location>
        <begin position="178"/>
        <end position="199"/>
    </location>
</feature>
<feature type="transmembrane region" description="Helical" evidence="7">
    <location>
        <begin position="89"/>
        <end position="106"/>
    </location>
</feature>
<dbReference type="Pfam" id="PF02080">
    <property type="entry name" value="TrkA_C"/>
    <property type="match status" value="2"/>
</dbReference>
<keyword evidence="10" id="KW-1185">Reference proteome</keyword>
<dbReference type="SUPFAM" id="SSF116726">
    <property type="entry name" value="TrkA C-terminal domain-like"/>
    <property type="match status" value="2"/>
</dbReference>
<feature type="transmembrane region" description="Helical" evidence="7">
    <location>
        <begin position="515"/>
        <end position="535"/>
    </location>
</feature>
<evidence type="ECO:0000313" key="9">
    <source>
        <dbReference type="EMBL" id="MCM8568966.1"/>
    </source>
</evidence>
<keyword evidence="6 7" id="KW-0472">Membrane</keyword>
<feature type="transmembrane region" description="Helical" evidence="7">
    <location>
        <begin position="112"/>
        <end position="128"/>
    </location>
</feature>
<name>A0ABT0YZR5_9FLAO</name>
<feature type="transmembrane region" description="Helical" evidence="7">
    <location>
        <begin position="542"/>
        <end position="560"/>
    </location>
</feature>
<feature type="domain" description="RCK C-terminal" evidence="8">
    <location>
        <begin position="206"/>
        <end position="290"/>
    </location>
</feature>
<dbReference type="Proteomes" id="UP001155077">
    <property type="component" value="Unassembled WGS sequence"/>
</dbReference>
<keyword evidence="3 7" id="KW-0812">Transmembrane</keyword>
<feature type="domain" description="RCK C-terminal" evidence="8">
    <location>
        <begin position="310"/>
        <end position="394"/>
    </location>
</feature>
<sequence length="602" mass="66181">MELYLTVAIIIIGIILFVRDYFSIDTTSIIIMALFIVSGVLSPEEGFSGFNHPATITLGCMFVVSAGVFKSGIIDGLSAKLIKIARINYFLALLSLCCTAAVLSAFINDSAVVAILIPVALLVCREAGISPSRLLIPISFSALFGGTCTLVGTSTNILVSSYAEKLGSEGFGMFEFSFLALCLLAIGMTYIILLAPLFLPKRSQPEGVGLKKQAEKYMAEIELNKDSLDVDQSISQSKLVNDYKVQILRIKRKHYRVYEINGETVLRESDLLRILVDPVNLAKLKMQRGLSVKGDKENIHEAEVNDKIDPKKVPTPNEEKKIYEVMIPYGSELAGRSIKQLNFRSTYYASVLAIRHRKETITEDVSNVVLKEGDMMLLFASEKAISLLTSEKLIVTLSEYQGRRVNYKKAIPALLIVIGVVSAAAFNITSILISAMIGSLLLVTLTILKPQEAYEAIEWKVIFMVAGVLSMGKALEKTGGSDIISQYIYESLGGMDPRWTLSLIFLFTFLSTNVLSSKAAAALMTPIVISLAAAMQVSEKPFLIGVMFACSLTFMTPVSYPVNTMVYAPGNYKFRDFLKFGTPLNFIVWIAASFLIPIFFPF</sequence>
<evidence type="ECO:0000313" key="10">
    <source>
        <dbReference type="Proteomes" id="UP001155077"/>
    </source>
</evidence>
<dbReference type="InterPro" id="IPR031312">
    <property type="entry name" value="Na/sul_symport_CS"/>
</dbReference>
<feature type="transmembrane region" description="Helical" evidence="7">
    <location>
        <begin position="56"/>
        <end position="77"/>
    </location>
</feature>
<evidence type="ECO:0000256" key="2">
    <source>
        <dbReference type="ARBA" id="ARBA00022448"/>
    </source>
</evidence>
<dbReference type="PANTHER" id="PTHR43652">
    <property type="entry name" value="BASIC AMINO ACID ANTIPORTER YFCC-RELATED"/>
    <property type="match status" value="1"/>
</dbReference>
<evidence type="ECO:0000256" key="4">
    <source>
        <dbReference type="ARBA" id="ARBA00022737"/>
    </source>
</evidence>
<dbReference type="PROSITE" id="PS51202">
    <property type="entry name" value="RCK_C"/>
    <property type="match status" value="2"/>
</dbReference>
<dbReference type="Pfam" id="PF03600">
    <property type="entry name" value="CitMHS"/>
    <property type="match status" value="1"/>
</dbReference>
<feature type="transmembrane region" description="Helical" evidence="7">
    <location>
        <begin position="580"/>
        <end position="600"/>
    </location>
</feature>
<feature type="transmembrane region" description="Helical" evidence="7">
    <location>
        <begin position="487"/>
        <end position="509"/>
    </location>
</feature>
<keyword evidence="4" id="KW-0677">Repeat</keyword>
<accession>A0ABT0YZR5</accession>
<proteinExistence type="predicted"/>
<comment type="subcellular location">
    <subcellularLocation>
        <location evidence="1">Membrane</location>
        <topology evidence="1">Multi-pass membrane protein</topology>
    </subcellularLocation>
</comment>
<dbReference type="InterPro" id="IPR004680">
    <property type="entry name" value="Cit_transptr-like_dom"/>
</dbReference>
<dbReference type="InterPro" id="IPR051679">
    <property type="entry name" value="DASS-Related_Transporters"/>
</dbReference>
<feature type="transmembrane region" description="Helical" evidence="7">
    <location>
        <begin position="135"/>
        <end position="158"/>
    </location>
</feature>
<dbReference type="PANTHER" id="PTHR43652:SF2">
    <property type="entry name" value="BASIC AMINO ACID ANTIPORTER YFCC-RELATED"/>
    <property type="match status" value="1"/>
</dbReference>
<dbReference type="InterPro" id="IPR036721">
    <property type="entry name" value="RCK_C_sf"/>
</dbReference>
<evidence type="ECO:0000256" key="7">
    <source>
        <dbReference type="SAM" id="Phobius"/>
    </source>
</evidence>
<dbReference type="RefSeq" id="WP_252111536.1">
    <property type="nucleotide sequence ID" value="NZ_JAMSCK010000002.1"/>
</dbReference>
<feature type="transmembrane region" description="Helical" evidence="7">
    <location>
        <begin position="7"/>
        <end position="36"/>
    </location>
</feature>
<dbReference type="EMBL" id="JAMSCK010000002">
    <property type="protein sequence ID" value="MCM8568966.1"/>
    <property type="molecule type" value="Genomic_DNA"/>
</dbReference>
<protein>
    <submittedName>
        <fullName evidence="9">SLC13 family permease</fullName>
    </submittedName>
</protein>
<evidence type="ECO:0000256" key="5">
    <source>
        <dbReference type="ARBA" id="ARBA00022989"/>
    </source>
</evidence>
<evidence type="ECO:0000256" key="1">
    <source>
        <dbReference type="ARBA" id="ARBA00004141"/>
    </source>
</evidence>
<keyword evidence="5 7" id="KW-1133">Transmembrane helix</keyword>
<evidence type="ECO:0000256" key="3">
    <source>
        <dbReference type="ARBA" id="ARBA00022692"/>
    </source>
</evidence>
<dbReference type="Gene3D" id="3.30.70.1450">
    <property type="entry name" value="Regulator of K+ conductance, C-terminal domain"/>
    <property type="match status" value="2"/>
</dbReference>
<organism evidence="9 10">
    <name type="scientific">Gramella jeungdoensis</name>
    <dbReference type="NCBI Taxonomy" id="708091"/>
    <lineage>
        <taxon>Bacteria</taxon>
        <taxon>Pseudomonadati</taxon>
        <taxon>Bacteroidota</taxon>
        <taxon>Flavobacteriia</taxon>
        <taxon>Flavobacteriales</taxon>
        <taxon>Flavobacteriaceae</taxon>
        <taxon>Christiangramia</taxon>
    </lineage>
</organism>
<comment type="caution">
    <text evidence="9">The sequence shown here is derived from an EMBL/GenBank/DDBJ whole genome shotgun (WGS) entry which is preliminary data.</text>
</comment>
<feature type="transmembrane region" description="Helical" evidence="7">
    <location>
        <begin position="413"/>
        <end position="437"/>
    </location>
</feature>
<dbReference type="PROSITE" id="PS01271">
    <property type="entry name" value="NA_SULFATE"/>
    <property type="match status" value="1"/>
</dbReference>
<keyword evidence="2" id="KW-0813">Transport</keyword>
<dbReference type="InterPro" id="IPR006037">
    <property type="entry name" value="RCK_C"/>
</dbReference>
<evidence type="ECO:0000259" key="8">
    <source>
        <dbReference type="PROSITE" id="PS51202"/>
    </source>
</evidence>
<gene>
    <name evidence="9" type="ORF">NE848_06225</name>
</gene>
<reference evidence="9" key="1">
    <citation type="submission" date="2022-06" db="EMBL/GenBank/DDBJ databases">
        <title>Gramella sediminis sp. nov., isolated from deep-sea sediment of the Indian Ocean.</title>
        <authorList>
            <person name="Yang L."/>
        </authorList>
    </citation>
    <scope>NUCLEOTIDE SEQUENCE</scope>
    <source>
        <strain evidence="9">HMD3159</strain>
    </source>
</reference>
<evidence type="ECO:0000256" key="6">
    <source>
        <dbReference type="ARBA" id="ARBA00023136"/>
    </source>
</evidence>